<protein>
    <submittedName>
        <fullName evidence="3">ATPase</fullName>
    </submittedName>
</protein>
<proteinExistence type="predicted"/>
<dbReference type="SUPFAM" id="SSF52540">
    <property type="entry name" value="P-loop containing nucleoside triphosphate hydrolases"/>
    <property type="match status" value="1"/>
</dbReference>
<evidence type="ECO:0000259" key="1">
    <source>
        <dbReference type="Pfam" id="PF01467"/>
    </source>
</evidence>
<dbReference type="PANTHER" id="PTHR37512:SF1">
    <property type="entry name" value="NADR_TTD14 AAA DOMAIN-CONTAINING PROTEIN"/>
    <property type="match status" value="1"/>
</dbReference>
<dbReference type="SUPFAM" id="SSF52374">
    <property type="entry name" value="Nucleotidylyl transferase"/>
    <property type="match status" value="1"/>
</dbReference>
<feature type="domain" description="Cytidyltransferase-like" evidence="1">
    <location>
        <begin position="6"/>
        <end position="65"/>
    </location>
</feature>
<dbReference type="Gene3D" id="3.40.50.620">
    <property type="entry name" value="HUPs"/>
    <property type="match status" value="1"/>
</dbReference>
<sequence length="323" mass="37549">MRRGLVIGKFMPIHNGHVALINFAASHCDELIVSMSFTPADKIDPAVRFKWIKEIFKDQPNIKPATIADDFDDETLALEDRTNIWAIRMKAVYPKIDLLFSSEFYGEPFAFNLDAEHILFDEPRKFTPVSATLIRANPFQYWEFIPKKVRPFFVKKICFYGPESTGKSTMAEKMALHYQTTFVPEVARELISSNNITVDDIIKIGIAQTERVREKTNSANKIVFCDTDLITTKIYSRYYLNEVPQILNDLEKEISYDLYFLLDIDVEWVPDHLRDFGDKRLEMFNLFKDELEKRGIAYIQIDGDYKAREEKIKKVIDSILGKS</sequence>
<evidence type="ECO:0000313" key="3">
    <source>
        <dbReference type="EMBL" id="TCD27483.1"/>
    </source>
</evidence>
<feature type="domain" description="NadR/Ttd14 AAA" evidence="2">
    <location>
        <begin position="156"/>
        <end position="308"/>
    </location>
</feature>
<evidence type="ECO:0000313" key="4">
    <source>
        <dbReference type="Proteomes" id="UP000293925"/>
    </source>
</evidence>
<dbReference type="PANTHER" id="PTHR37512">
    <property type="entry name" value="TRIFUNCTIONAL NAD BIOSYNTHESIS/REGULATOR PROTEIN NADR"/>
    <property type="match status" value="1"/>
</dbReference>
<comment type="caution">
    <text evidence="3">The sequence shown here is derived from an EMBL/GenBank/DDBJ whole genome shotgun (WGS) entry which is preliminary data.</text>
</comment>
<dbReference type="InterPro" id="IPR038727">
    <property type="entry name" value="NadR/Ttd14_AAA_dom"/>
</dbReference>
<reference evidence="3 4" key="1">
    <citation type="submission" date="2019-02" db="EMBL/GenBank/DDBJ databases">
        <title>Pedobacter sp. RP-3-21 sp. nov., isolated from Arctic soil.</title>
        <authorList>
            <person name="Dahal R.H."/>
        </authorList>
    </citation>
    <scope>NUCLEOTIDE SEQUENCE [LARGE SCALE GENOMIC DNA]</scope>
    <source>
        <strain evidence="3 4">RP-3-21</strain>
    </source>
</reference>
<dbReference type="EMBL" id="SJSO01000006">
    <property type="protein sequence ID" value="TCD27483.1"/>
    <property type="molecule type" value="Genomic_DNA"/>
</dbReference>
<accession>A0A4R0PXE2</accession>
<dbReference type="Pfam" id="PF01467">
    <property type="entry name" value="CTP_transf_like"/>
    <property type="match status" value="1"/>
</dbReference>
<keyword evidence="4" id="KW-1185">Reference proteome</keyword>
<name>A0A4R0PXE2_9SPHI</name>
<dbReference type="Pfam" id="PF13521">
    <property type="entry name" value="AAA_28"/>
    <property type="match status" value="1"/>
</dbReference>
<dbReference type="Proteomes" id="UP000293925">
    <property type="component" value="Unassembled WGS sequence"/>
</dbReference>
<evidence type="ECO:0000259" key="2">
    <source>
        <dbReference type="Pfam" id="PF13521"/>
    </source>
</evidence>
<dbReference type="Gene3D" id="3.40.50.300">
    <property type="entry name" value="P-loop containing nucleotide triphosphate hydrolases"/>
    <property type="match status" value="1"/>
</dbReference>
<dbReference type="InterPro" id="IPR004821">
    <property type="entry name" value="Cyt_trans-like"/>
</dbReference>
<dbReference type="InterPro" id="IPR052735">
    <property type="entry name" value="NAD_biosynth-regulator"/>
</dbReference>
<gene>
    <name evidence="3" type="ORF">EZ456_09840</name>
</gene>
<dbReference type="RefSeq" id="WP_131529665.1">
    <property type="nucleotide sequence ID" value="NZ_SJSO01000006.1"/>
</dbReference>
<dbReference type="GO" id="GO:0003824">
    <property type="term" value="F:catalytic activity"/>
    <property type="evidence" value="ECO:0007669"/>
    <property type="project" value="InterPro"/>
</dbReference>
<dbReference type="NCBIfam" id="TIGR00125">
    <property type="entry name" value="cyt_tran_rel"/>
    <property type="match status" value="1"/>
</dbReference>
<organism evidence="3 4">
    <name type="scientific">Pedobacter psychrodurus</name>
    <dbReference type="NCBI Taxonomy" id="2530456"/>
    <lineage>
        <taxon>Bacteria</taxon>
        <taxon>Pseudomonadati</taxon>
        <taxon>Bacteroidota</taxon>
        <taxon>Sphingobacteriia</taxon>
        <taxon>Sphingobacteriales</taxon>
        <taxon>Sphingobacteriaceae</taxon>
        <taxon>Pedobacter</taxon>
    </lineage>
</organism>
<dbReference type="AlphaFoldDB" id="A0A4R0PXE2"/>
<dbReference type="InterPro" id="IPR014729">
    <property type="entry name" value="Rossmann-like_a/b/a_fold"/>
</dbReference>
<dbReference type="OrthoDB" id="9151999at2"/>
<dbReference type="InterPro" id="IPR027417">
    <property type="entry name" value="P-loop_NTPase"/>
</dbReference>